<evidence type="ECO:0000256" key="10">
    <source>
        <dbReference type="ARBA" id="ARBA00023163"/>
    </source>
</evidence>
<dbReference type="GO" id="GO:0005737">
    <property type="term" value="C:cytoplasm"/>
    <property type="evidence" value="ECO:0007669"/>
    <property type="project" value="UniProtKB-SubCell"/>
</dbReference>
<proteinExistence type="inferred from homology"/>
<dbReference type="InterPro" id="IPR034768">
    <property type="entry name" value="4FE4S_WBL"/>
</dbReference>
<name>A0A0D8HIE4_9ACTN</name>
<comment type="function">
    <text evidence="11">Acts as a transcriptional regulator. Probably redox-responsive. The apo- but not holo-form probably binds DNA.</text>
</comment>
<dbReference type="AlphaFoldDB" id="A0A0D8HIE4"/>
<dbReference type="GO" id="GO:0003677">
    <property type="term" value="F:DNA binding"/>
    <property type="evidence" value="ECO:0007669"/>
    <property type="project" value="UniProtKB-UniRule"/>
</dbReference>
<evidence type="ECO:0000256" key="5">
    <source>
        <dbReference type="ARBA" id="ARBA00023004"/>
    </source>
</evidence>
<keyword evidence="3 11" id="KW-0004">4Fe-4S</keyword>
<keyword evidence="11" id="KW-0963">Cytoplasm</keyword>
<evidence type="ECO:0000256" key="3">
    <source>
        <dbReference type="ARBA" id="ARBA00022485"/>
    </source>
</evidence>
<dbReference type="GO" id="GO:0047134">
    <property type="term" value="F:protein-disulfide reductase [NAD(P)H] activity"/>
    <property type="evidence" value="ECO:0007669"/>
    <property type="project" value="TreeGrafter"/>
</dbReference>
<evidence type="ECO:0000256" key="9">
    <source>
        <dbReference type="ARBA" id="ARBA00023157"/>
    </source>
</evidence>
<evidence type="ECO:0000313" key="13">
    <source>
        <dbReference type="EMBL" id="KJF17760.1"/>
    </source>
</evidence>
<comment type="subcellular location">
    <subcellularLocation>
        <location evidence="1 11">Cytoplasm</location>
    </subcellularLocation>
</comment>
<feature type="binding site" evidence="11">
    <location>
        <position position="51"/>
    </location>
    <ligand>
        <name>[4Fe-4S] cluster</name>
        <dbReference type="ChEBI" id="CHEBI:49883"/>
    </ligand>
</feature>
<dbReference type="EMBL" id="JXYS01000030">
    <property type="protein sequence ID" value="KJF17760.1"/>
    <property type="molecule type" value="Genomic_DNA"/>
</dbReference>
<keyword evidence="7 11" id="KW-0805">Transcription regulation</keyword>
<dbReference type="InterPro" id="IPR003482">
    <property type="entry name" value="Whib"/>
</dbReference>
<dbReference type="PANTHER" id="PTHR38839">
    <property type="entry name" value="TRANSCRIPTIONAL REGULATOR WHID-RELATED"/>
    <property type="match status" value="1"/>
</dbReference>
<sequence>MESMKQATWNYEYWRPRALCKDYEPTLFFPVGVTGEAEVQIRSAKVVCARCPVAMQCLEFALRTNQEYGIWGGKDEEERRVIRRMRRQRRKLAAAS</sequence>
<keyword evidence="10 11" id="KW-0804">Transcription</keyword>
<keyword evidence="4 11" id="KW-0479">Metal-binding</keyword>
<feature type="binding site" evidence="11">
    <location>
        <position position="20"/>
    </location>
    <ligand>
        <name>[4Fe-4S] cluster</name>
        <dbReference type="ChEBI" id="CHEBI:49883"/>
    </ligand>
</feature>
<evidence type="ECO:0000256" key="6">
    <source>
        <dbReference type="ARBA" id="ARBA00023014"/>
    </source>
</evidence>
<evidence type="ECO:0000256" key="11">
    <source>
        <dbReference type="HAMAP-Rule" id="MF_01479"/>
    </source>
</evidence>
<evidence type="ECO:0000259" key="12">
    <source>
        <dbReference type="PROSITE" id="PS51674"/>
    </source>
</evidence>
<protein>
    <recommendedName>
        <fullName evidence="11">Transcriptional regulator WhiB</fullName>
    </recommendedName>
</protein>
<dbReference type="GO" id="GO:0051539">
    <property type="term" value="F:4 iron, 4 sulfur cluster binding"/>
    <property type="evidence" value="ECO:0007669"/>
    <property type="project" value="UniProtKB-UniRule"/>
</dbReference>
<keyword evidence="8 11" id="KW-0238">DNA-binding</keyword>
<evidence type="ECO:0000256" key="2">
    <source>
        <dbReference type="ARBA" id="ARBA00006597"/>
    </source>
</evidence>
<reference evidence="13 14" key="1">
    <citation type="submission" date="2015-01" db="EMBL/GenBank/DDBJ databases">
        <title>Draft genome of the acidophilic iron oxidizer Acidithrix ferrooxidans strain Py-F3.</title>
        <authorList>
            <person name="Poehlein A."/>
            <person name="Eisen S."/>
            <person name="Schloemann M."/>
            <person name="Johnson B.D."/>
            <person name="Daniel R."/>
            <person name="Muehling M."/>
        </authorList>
    </citation>
    <scope>NUCLEOTIDE SEQUENCE [LARGE SCALE GENOMIC DNA]</scope>
    <source>
        <strain evidence="13 14">Py-F3</strain>
    </source>
</reference>
<evidence type="ECO:0000256" key="8">
    <source>
        <dbReference type="ARBA" id="ARBA00023125"/>
    </source>
</evidence>
<keyword evidence="6 11" id="KW-0411">Iron-sulfur</keyword>
<dbReference type="GO" id="GO:0046872">
    <property type="term" value="F:metal ion binding"/>
    <property type="evidence" value="ECO:0007669"/>
    <property type="project" value="UniProtKB-KW"/>
</dbReference>
<dbReference type="GO" id="GO:0035731">
    <property type="term" value="F:dinitrosyl-iron complex binding"/>
    <property type="evidence" value="ECO:0007669"/>
    <property type="project" value="UniProtKB-UniRule"/>
</dbReference>
<dbReference type="GO" id="GO:0045892">
    <property type="term" value="P:negative regulation of DNA-templated transcription"/>
    <property type="evidence" value="ECO:0007669"/>
    <property type="project" value="TreeGrafter"/>
</dbReference>
<feature type="binding site" evidence="11">
    <location>
        <position position="48"/>
    </location>
    <ligand>
        <name>[4Fe-4S] cluster</name>
        <dbReference type="ChEBI" id="CHEBI:49883"/>
    </ligand>
</feature>
<keyword evidence="9 11" id="KW-1015">Disulfide bond</keyword>
<accession>A0A0D8HIE4</accession>
<evidence type="ECO:0000313" key="14">
    <source>
        <dbReference type="Proteomes" id="UP000032360"/>
    </source>
</evidence>
<comment type="PTM">
    <text evidence="11">Upon Fe-S cluster removal intramolecular disulfide bonds are formed.</text>
</comment>
<dbReference type="PROSITE" id="PS51674">
    <property type="entry name" value="4FE4S_WBL"/>
    <property type="match status" value="1"/>
</dbReference>
<comment type="caution">
    <text evidence="13">The sequence shown here is derived from an EMBL/GenBank/DDBJ whole genome shotgun (WGS) entry which is preliminary data.</text>
</comment>
<comment type="similarity">
    <text evidence="2 11">Belongs to the WhiB family.</text>
</comment>
<dbReference type="Proteomes" id="UP000032360">
    <property type="component" value="Unassembled WGS sequence"/>
</dbReference>
<evidence type="ECO:0000256" key="4">
    <source>
        <dbReference type="ARBA" id="ARBA00022723"/>
    </source>
</evidence>
<keyword evidence="5 11" id="KW-0408">Iron</keyword>
<gene>
    <name evidence="13" type="primary">whiB1</name>
    <name evidence="11" type="synonym">whiB</name>
    <name evidence="13" type="ORF">AXFE_13760</name>
</gene>
<organism evidence="13 14">
    <name type="scientific">Acidithrix ferrooxidans</name>
    <dbReference type="NCBI Taxonomy" id="1280514"/>
    <lineage>
        <taxon>Bacteria</taxon>
        <taxon>Bacillati</taxon>
        <taxon>Actinomycetota</taxon>
        <taxon>Acidimicrobiia</taxon>
        <taxon>Acidimicrobiales</taxon>
        <taxon>Acidimicrobiaceae</taxon>
        <taxon>Acidithrix</taxon>
    </lineage>
</organism>
<feature type="domain" description="4Fe-4S Wbl-type" evidence="12">
    <location>
        <begin position="19"/>
        <end position="81"/>
    </location>
</feature>
<comment type="PTM">
    <text evidence="11">The Fe-S cluster can be nitrosylated by nitric oxide (NO).</text>
</comment>
<keyword evidence="14" id="KW-1185">Reference proteome</keyword>
<comment type="cofactor">
    <cofactor evidence="11">
        <name>[4Fe-4S] cluster</name>
        <dbReference type="ChEBI" id="CHEBI:49883"/>
    </cofactor>
    <text evidence="11">Binds 1 [4Fe-4S] cluster per subunit. Following nitrosylation of the [4Fe-4S] cluster binds 1 [4Fe-8(NO)] cluster per subunit.</text>
</comment>
<dbReference type="HAMAP" id="MF_01479">
    <property type="entry name" value="WhiB"/>
    <property type="match status" value="1"/>
</dbReference>
<evidence type="ECO:0000256" key="7">
    <source>
        <dbReference type="ARBA" id="ARBA00023015"/>
    </source>
</evidence>
<dbReference type="Pfam" id="PF02467">
    <property type="entry name" value="Whib"/>
    <property type="match status" value="1"/>
</dbReference>
<feature type="binding site" evidence="11">
    <location>
        <position position="57"/>
    </location>
    <ligand>
        <name>[4Fe-4S] cluster</name>
        <dbReference type="ChEBI" id="CHEBI:49883"/>
    </ligand>
</feature>
<evidence type="ECO:0000256" key="1">
    <source>
        <dbReference type="ARBA" id="ARBA00004496"/>
    </source>
</evidence>
<dbReference type="STRING" id="1280514.AXFE_13760"/>
<dbReference type="GO" id="GO:0045454">
    <property type="term" value="P:cell redox homeostasis"/>
    <property type="evidence" value="ECO:0007669"/>
    <property type="project" value="TreeGrafter"/>
</dbReference>